<dbReference type="EMBL" id="UFQS01000732">
    <property type="protein sequence ID" value="SSX06433.1"/>
    <property type="molecule type" value="Genomic_DNA"/>
</dbReference>
<keyword evidence="1" id="KW-0479">Metal-binding</keyword>
<dbReference type="AlphaFoldDB" id="A0A336M8Y3"/>
<organism evidence="7">
    <name type="scientific">Culicoides sonorensis</name>
    <name type="common">Biting midge</name>
    <dbReference type="NCBI Taxonomy" id="179676"/>
    <lineage>
        <taxon>Eukaryota</taxon>
        <taxon>Metazoa</taxon>
        <taxon>Ecdysozoa</taxon>
        <taxon>Arthropoda</taxon>
        <taxon>Hexapoda</taxon>
        <taxon>Insecta</taxon>
        <taxon>Pterygota</taxon>
        <taxon>Neoptera</taxon>
        <taxon>Endopterygota</taxon>
        <taxon>Diptera</taxon>
        <taxon>Nematocera</taxon>
        <taxon>Chironomoidea</taxon>
        <taxon>Ceratopogonidae</taxon>
        <taxon>Ceratopogoninae</taxon>
        <taxon>Culicoides</taxon>
        <taxon>Monoculicoides</taxon>
    </lineage>
</organism>
<proteinExistence type="predicted"/>
<keyword evidence="3" id="KW-0862">Zinc</keyword>
<reference evidence="6" key="1">
    <citation type="submission" date="2018-04" db="EMBL/GenBank/DDBJ databases">
        <authorList>
            <person name="Go L.Y."/>
            <person name="Mitchell J.A."/>
        </authorList>
    </citation>
    <scope>NUCLEOTIDE SEQUENCE</scope>
    <source>
        <tissue evidence="6">Whole organism</tissue>
    </source>
</reference>
<evidence type="ECO:0000259" key="5">
    <source>
        <dbReference type="PROSITE" id="PS51805"/>
    </source>
</evidence>
<sequence>MSSSSSSSFKRPAAPPPKEVSQPAKDMKKDSTNSNDTKKAKIINCDCVPNYVEKVEKNEHIPEPGTPCDVCGLNEVDDILFGPLMKQEGICAHYFCLLFSYELEQTGCEIKDVAGFKVSDIKECIKDSRKHSYKCVYCKKPYPTAVCCVKTCTKRFHVPCGMKNNALMRFFGSYETFCDTHAKELIVRKELPPKNQRCLICMEDLGEYNPVSCFQPKCCIDKIKKRKDDTCWMHYRCVMEGVRSLGYYFNCFAYCCAENNEETKQYYLDCGIFIPTRDAMYENKHYFDDIDVNLTDEDYLETTYDEDATLLQQTLMENEAISCDYKERCIGAKLGKNDILICSSDDCENFAHVKCLRYARHIKSNELTRAETFFCRCCLSKSCLALI</sequence>
<dbReference type="InterPro" id="IPR013083">
    <property type="entry name" value="Znf_RING/FYVE/PHD"/>
</dbReference>
<dbReference type="EMBL" id="UFQT01000732">
    <property type="protein sequence ID" value="SSX26782.1"/>
    <property type="molecule type" value="Genomic_DNA"/>
</dbReference>
<dbReference type="InterPro" id="IPR034732">
    <property type="entry name" value="EPHD"/>
</dbReference>
<dbReference type="InterPro" id="IPR051188">
    <property type="entry name" value="PHD-type_Zinc_Finger"/>
</dbReference>
<feature type="domain" description="PHD-type" evidence="5">
    <location>
        <begin position="66"/>
        <end position="182"/>
    </location>
</feature>
<accession>A0A336M8Y3</accession>
<evidence type="ECO:0000313" key="7">
    <source>
        <dbReference type="EMBL" id="SSX26782.1"/>
    </source>
</evidence>
<evidence type="ECO:0000256" key="3">
    <source>
        <dbReference type="ARBA" id="ARBA00022833"/>
    </source>
</evidence>
<feature type="compositionally biased region" description="Basic and acidic residues" evidence="4">
    <location>
        <begin position="25"/>
        <end position="36"/>
    </location>
</feature>
<dbReference type="Pfam" id="PF13771">
    <property type="entry name" value="zf-HC5HC2H"/>
    <property type="match status" value="1"/>
</dbReference>
<evidence type="ECO:0000313" key="6">
    <source>
        <dbReference type="EMBL" id="SSX06433.1"/>
    </source>
</evidence>
<dbReference type="PANTHER" id="PTHR12420:SF42">
    <property type="entry name" value="G2_M PHASE-SPECIFIC E3 UBIQUITIN-PROTEIN LIGASE"/>
    <property type="match status" value="1"/>
</dbReference>
<dbReference type="PANTHER" id="PTHR12420">
    <property type="entry name" value="PHD FINGER PROTEIN"/>
    <property type="match status" value="1"/>
</dbReference>
<feature type="region of interest" description="Disordered" evidence="4">
    <location>
        <begin position="1"/>
        <end position="36"/>
    </location>
</feature>
<evidence type="ECO:0000256" key="2">
    <source>
        <dbReference type="ARBA" id="ARBA00022771"/>
    </source>
</evidence>
<reference evidence="7" key="2">
    <citation type="submission" date="2018-07" db="EMBL/GenBank/DDBJ databases">
        <authorList>
            <person name="Quirk P.G."/>
            <person name="Krulwich T.A."/>
        </authorList>
    </citation>
    <scope>NUCLEOTIDE SEQUENCE</scope>
</reference>
<evidence type="ECO:0000256" key="4">
    <source>
        <dbReference type="SAM" id="MobiDB-lite"/>
    </source>
</evidence>
<dbReference type="VEuPathDB" id="VectorBase:CSON013879"/>
<dbReference type="Gene3D" id="3.30.40.10">
    <property type="entry name" value="Zinc/RING finger domain, C3HC4 (zinc finger)"/>
    <property type="match status" value="1"/>
</dbReference>
<dbReference type="GO" id="GO:0005634">
    <property type="term" value="C:nucleus"/>
    <property type="evidence" value="ECO:0007669"/>
    <property type="project" value="TreeGrafter"/>
</dbReference>
<name>A0A336M8Y3_CULSO</name>
<protein>
    <submittedName>
        <fullName evidence="7">CSON013879 protein</fullName>
    </submittedName>
</protein>
<gene>
    <name evidence="7" type="primary">CSON013879</name>
</gene>
<dbReference type="GO" id="GO:0008270">
    <property type="term" value="F:zinc ion binding"/>
    <property type="evidence" value="ECO:0007669"/>
    <property type="project" value="UniProtKB-KW"/>
</dbReference>
<keyword evidence="2" id="KW-0863">Zinc-finger</keyword>
<evidence type="ECO:0000256" key="1">
    <source>
        <dbReference type="ARBA" id="ARBA00022723"/>
    </source>
</evidence>
<dbReference type="PROSITE" id="PS51805">
    <property type="entry name" value="EPHD"/>
    <property type="match status" value="1"/>
</dbReference>